<gene>
    <name evidence="2" type="ORF">C3743_15245</name>
</gene>
<evidence type="ECO:0000256" key="1">
    <source>
        <dbReference type="SAM" id="MobiDB-lite"/>
    </source>
</evidence>
<protein>
    <submittedName>
        <fullName evidence="2">Uncharacterized protein</fullName>
    </submittedName>
</protein>
<dbReference type="EMBL" id="PQVP01000002">
    <property type="protein sequence ID" value="POZ81672.1"/>
    <property type="molecule type" value="Genomic_DNA"/>
</dbReference>
<dbReference type="Proteomes" id="UP000238655">
    <property type="component" value="Chromosome 1"/>
</dbReference>
<feature type="region of interest" description="Disordered" evidence="1">
    <location>
        <begin position="84"/>
        <end position="107"/>
    </location>
</feature>
<comment type="caution">
    <text evidence="2">The sequence shown here is derived from an EMBL/GenBank/DDBJ whole genome shotgun (WGS) entry which is preliminary data.</text>
</comment>
<reference evidence="2 3" key="1">
    <citation type="submission" date="2018-01" db="EMBL/GenBank/DDBJ databases">
        <title>Successful Treatment of Persistent Burkholderia cepacia Bacteremia with Ceftazidime-Avibactam.</title>
        <authorList>
            <person name="Tamma P."/>
            <person name="Fan Y."/>
            <person name="Bergman Y."/>
            <person name="Sick-Samuels A."/>
            <person name="Hsu A."/>
            <person name="Timp W."/>
            <person name="Simner P."/>
        </authorList>
    </citation>
    <scope>NUCLEOTIDE SEQUENCE [LARGE SCALE GENOMIC DNA]</scope>
    <source>
        <strain evidence="2 3">170816</strain>
    </source>
</reference>
<dbReference type="RefSeq" id="WP_089460785.1">
    <property type="nucleotide sequence ID" value="NZ_CM009575.1"/>
</dbReference>
<evidence type="ECO:0000313" key="2">
    <source>
        <dbReference type="EMBL" id="POZ81672.1"/>
    </source>
</evidence>
<sequence length="107" mass="11577">MMKSYTSTLVDIRGGMLVEEATEQLNQLVALVRDTGKAGKISVTIEIKPFAKVADALEVSGEVSTTLPKEKRAAEVFFPTVENNLSRNSERQPDLPGIQLADTGTGR</sequence>
<accession>A0A2S5DRJ2</accession>
<dbReference type="AlphaFoldDB" id="A0A2S5DRJ2"/>
<name>A0A2S5DRJ2_9BURK</name>
<organism evidence="2 3">
    <name type="scientific">Burkholderia contaminans</name>
    <dbReference type="NCBI Taxonomy" id="488447"/>
    <lineage>
        <taxon>Bacteria</taxon>
        <taxon>Pseudomonadati</taxon>
        <taxon>Pseudomonadota</taxon>
        <taxon>Betaproteobacteria</taxon>
        <taxon>Burkholderiales</taxon>
        <taxon>Burkholderiaceae</taxon>
        <taxon>Burkholderia</taxon>
        <taxon>Burkholderia cepacia complex</taxon>
    </lineage>
</organism>
<evidence type="ECO:0000313" key="3">
    <source>
        <dbReference type="Proteomes" id="UP000238655"/>
    </source>
</evidence>
<proteinExistence type="predicted"/>